<sequence>MSPYEQDDIRYILNRIYSPAIAGRWEVNERVAETLLEMSSALSNCSKLMELAPRPMPPGARPLRYLSKEARKALMRQLKEDDTYISCVKVGAIAYRSQFEAASRGL</sequence>
<reference evidence="2" key="1">
    <citation type="submission" date="2016-10" db="EMBL/GenBank/DDBJ databases">
        <authorList>
            <person name="Varghese N."/>
            <person name="Submissions S."/>
        </authorList>
    </citation>
    <scope>NUCLEOTIDE SEQUENCE [LARGE SCALE GENOMIC DNA]</scope>
    <source>
        <strain evidence="2">2SM5</strain>
    </source>
</reference>
<dbReference type="Proteomes" id="UP000243426">
    <property type="component" value="Chromosome I"/>
</dbReference>
<evidence type="ECO:0000313" key="1">
    <source>
        <dbReference type="EMBL" id="SDT00347.1"/>
    </source>
</evidence>
<dbReference type="OrthoDB" id="5917694at2"/>
<gene>
    <name evidence="1" type="ORF">SAMN05216198_3386</name>
</gene>
<dbReference type="STRING" id="797277.SAMN05216198_3386"/>
<name>A0A1H1WSZ2_9GAMM</name>
<accession>A0A1H1WSZ2</accession>
<dbReference type="AlphaFoldDB" id="A0A1H1WSZ2"/>
<dbReference type="EMBL" id="LT629748">
    <property type="protein sequence ID" value="SDT00347.1"/>
    <property type="molecule type" value="Genomic_DNA"/>
</dbReference>
<organism evidence="1 2">
    <name type="scientific">Halopseudomonas litoralis</name>
    <dbReference type="NCBI Taxonomy" id="797277"/>
    <lineage>
        <taxon>Bacteria</taxon>
        <taxon>Pseudomonadati</taxon>
        <taxon>Pseudomonadota</taxon>
        <taxon>Gammaproteobacteria</taxon>
        <taxon>Pseudomonadales</taxon>
        <taxon>Pseudomonadaceae</taxon>
        <taxon>Halopseudomonas</taxon>
    </lineage>
</organism>
<protein>
    <submittedName>
        <fullName evidence="1">Uncharacterized protein</fullName>
    </submittedName>
</protein>
<keyword evidence="2" id="KW-1185">Reference proteome</keyword>
<proteinExistence type="predicted"/>
<dbReference type="RefSeq" id="WP_090275299.1">
    <property type="nucleotide sequence ID" value="NZ_LT629748.1"/>
</dbReference>
<evidence type="ECO:0000313" key="2">
    <source>
        <dbReference type="Proteomes" id="UP000243426"/>
    </source>
</evidence>